<dbReference type="InterPro" id="IPR015943">
    <property type="entry name" value="WD40/YVTN_repeat-like_dom_sf"/>
</dbReference>
<feature type="repeat" description="WD" evidence="3">
    <location>
        <begin position="269"/>
        <end position="310"/>
    </location>
</feature>
<dbReference type="GO" id="GO:0005656">
    <property type="term" value="C:nuclear pre-replicative complex"/>
    <property type="evidence" value="ECO:0007669"/>
    <property type="project" value="TreeGrafter"/>
</dbReference>
<reference evidence="4" key="1">
    <citation type="submission" date="2021-02" db="EMBL/GenBank/DDBJ databases">
        <authorList>
            <person name="Nowell W R."/>
        </authorList>
    </citation>
    <scope>NUCLEOTIDE SEQUENCE</scope>
    <source>
        <strain evidence="4">Ploen Becks lab</strain>
    </source>
</reference>
<dbReference type="InterPro" id="IPR045227">
    <property type="entry name" value="WDR18/Ipi3/RID3"/>
</dbReference>
<evidence type="ECO:0000256" key="1">
    <source>
        <dbReference type="ARBA" id="ARBA00022574"/>
    </source>
</evidence>
<keyword evidence="5" id="KW-1185">Reference proteome</keyword>
<dbReference type="GO" id="GO:0006261">
    <property type="term" value="P:DNA-templated DNA replication"/>
    <property type="evidence" value="ECO:0007669"/>
    <property type="project" value="TreeGrafter"/>
</dbReference>
<dbReference type="Pfam" id="PF00400">
    <property type="entry name" value="WD40"/>
    <property type="match status" value="3"/>
</dbReference>
<evidence type="ECO:0000313" key="4">
    <source>
        <dbReference type="EMBL" id="CAF0779170.1"/>
    </source>
</evidence>
<gene>
    <name evidence="4" type="ORF">OXX778_LOCUS5363</name>
</gene>
<dbReference type="InterPro" id="IPR020472">
    <property type="entry name" value="WD40_PAC1"/>
</dbReference>
<dbReference type="EMBL" id="CAJNOC010000579">
    <property type="protein sequence ID" value="CAF0779170.1"/>
    <property type="molecule type" value="Genomic_DNA"/>
</dbReference>
<evidence type="ECO:0000256" key="3">
    <source>
        <dbReference type="PROSITE-ProRule" id="PRU00221"/>
    </source>
</evidence>
<keyword evidence="2" id="KW-0677">Repeat</keyword>
<dbReference type="PRINTS" id="PR00320">
    <property type="entry name" value="GPROTEINBRPT"/>
</dbReference>
<comment type="caution">
    <text evidence="4">The sequence shown here is derived from an EMBL/GenBank/DDBJ whole genome shotgun (WGS) entry which is preliminary data.</text>
</comment>
<name>A0A813REJ2_9BILA</name>
<feature type="repeat" description="WD" evidence="3">
    <location>
        <begin position="173"/>
        <end position="214"/>
    </location>
</feature>
<keyword evidence="1 3" id="KW-0853">WD repeat</keyword>
<dbReference type="PROSITE" id="PS50082">
    <property type="entry name" value="WD_REPEATS_2"/>
    <property type="match status" value="3"/>
</dbReference>
<dbReference type="AlphaFoldDB" id="A0A813REJ2"/>
<dbReference type="PANTHER" id="PTHR18763">
    <property type="entry name" value="WD-REPEAT PROTEIN 18"/>
    <property type="match status" value="1"/>
</dbReference>
<dbReference type="InterPro" id="IPR001680">
    <property type="entry name" value="WD40_rpt"/>
</dbReference>
<dbReference type="PROSITE" id="PS50294">
    <property type="entry name" value="WD_REPEATS_REGION"/>
    <property type="match status" value="3"/>
</dbReference>
<feature type="repeat" description="WD" evidence="3">
    <location>
        <begin position="123"/>
        <end position="155"/>
    </location>
</feature>
<accession>A0A813REJ2</accession>
<dbReference type="PROSITE" id="PS00678">
    <property type="entry name" value="WD_REPEATS_1"/>
    <property type="match status" value="1"/>
</dbReference>
<protein>
    <submittedName>
        <fullName evidence="4">Uncharacterized protein</fullName>
    </submittedName>
</protein>
<dbReference type="GO" id="GO:0006364">
    <property type="term" value="P:rRNA processing"/>
    <property type="evidence" value="ECO:0007669"/>
    <property type="project" value="TreeGrafter"/>
</dbReference>
<evidence type="ECO:0000256" key="2">
    <source>
        <dbReference type="ARBA" id="ARBA00022737"/>
    </source>
</evidence>
<dbReference type="Gene3D" id="2.130.10.10">
    <property type="entry name" value="YVTN repeat-like/Quinoprotein amine dehydrogenase"/>
    <property type="match status" value="2"/>
</dbReference>
<dbReference type="InterPro" id="IPR019775">
    <property type="entry name" value="WD40_repeat_CS"/>
</dbReference>
<organism evidence="4 5">
    <name type="scientific">Brachionus calyciflorus</name>
    <dbReference type="NCBI Taxonomy" id="104777"/>
    <lineage>
        <taxon>Eukaryota</taxon>
        <taxon>Metazoa</taxon>
        <taxon>Spiralia</taxon>
        <taxon>Gnathifera</taxon>
        <taxon>Rotifera</taxon>
        <taxon>Eurotatoria</taxon>
        <taxon>Monogononta</taxon>
        <taxon>Pseudotrocha</taxon>
        <taxon>Ploima</taxon>
        <taxon>Brachionidae</taxon>
        <taxon>Brachionus</taxon>
    </lineage>
</organism>
<dbReference type="GO" id="GO:0120330">
    <property type="term" value="C:rixosome complex"/>
    <property type="evidence" value="ECO:0007669"/>
    <property type="project" value="TreeGrafter"/>
</dbReference>
<dbReference type="SUPFAM" id="SSF50998">
    <property type="entry name" value="Quinoprotein alcohol dehydrogenase-like"/>
    <property type="match status" value="1"/>
</dbReference>
<dbReference type="OrthoDB" id="756370at2759"/>
<proteinExistence type="predicted"/>
<dbReference type="PANTHER" id="PTHR18763:SF0">
    <property type="entry name" value="WD REPEAT-CONTAINING PROTEIN 18"/>
    <property type="match status" value="1"/>
</dbReference>
<dbReference type="Proteomes" id="UP000663879">
    <property type="component" value="Unassembled WGS sequence"/>
</dbReference>
<dbReference type="InterPro" id="IPR011047">
    <property type="entry name" value="Quinoprotein_ADH-like_sf"/>
</dbReference>
<sequence>METGLDLSQLTKEVLVSSDIFGQFWNICIWDYNTGTNLHTYKNTNTISHGLAFIRDDYMLCAIHNKPYIMYWNLKGKSQQNKINTPGFINCLTVSNCGNYIAFGVEEKVFIYQSHSGKLVSMLTRHLQNLTCIKFSSNDNFLITASEDTTILVWDFHEVLTIEKEYLKPVQTWNNHSMRINDLFISPTSDRVVSASADQTCKFWNLDSDKPFSMDTVLFKTAPSRCILDNMETNLYVGLTNGLILRIPIKSIVNETNKMIDEDSNEMSFIGHKQKINCLSISLDDFTLASGSEDSSIRIWDTISRQCIKIVKHNGPVTNLEFKPRTFFFNDESFISAPLFSRYSNEKSNDNSISVVKNKQIYGLGLEDFLGNSSSKDICQEEYFELKCKYDNTKKINEKIYNYAVEKILNSS</sequence>
<dbReference type="SMART" id="SM00320">
    <property type="entry name" value="WD40"/>
    <property type="match status" value="4"/>
</dbReference>
<evidence type="ECO:0000313" key="5">
    <source>
        <dbReference type="Proteomes" id="UP000663879"/>
    </source>
</evidence>